<evidence type="ECO:0000313" key="1">
    <source>
        <dbReference type="EMBL" id="EFH13195.1"/>
    </source>
</evidence>
<dbReference type="EMBL" id="ADVL01000106">
    <property type="protein sequence ID" value="EFH13195.1"/>
    <property type="molecule type" value="Genomic_DNA"/>
</dbReference>
<accession>D5RHM2</accession>
<dbReference type="RefSeq" id="WP_007003641.1">
    <property type="nucleotide sequence ID" value="NZ_GG770778.1"/>
</dbReference>
<dbReference type="InterPro" id="IPR029063">
    <property type="entry name" value="SAM-dependent_MTases_sf"/>
</dbReference>
<evidence type="ECO:0008006" key="3">
    <source>
        <dbReference type="Google" id="ProtNLM"/>
    </source>
</evidence>
<dbReference type="Gene3D" id="3.40.50.150">
    <property type="entry name" value="Vaccinia Virus protein VP39"/>
    <property type="match status" value="1"/>
</dbReference>
<dbReference type="AlphaFoldDB" id="D5RHM2"/>
<gene>
    <name evidence="1" type="ORF">HMPREF0731_0581</name>
</gene>
<proteinExistence type="predicted"/>
<dbReference type="OrthoDB" id="2548453at2"/>
<dbReference type="Proteomes" id="UP000005324">
    <property type="component" value="Unassembled WGS sequence"/>
</dbReference>
<sequence>MQPTSLLTAPEADADAPPVLSADLVGSMLRHLLDRGPRDAAELAALRQHPTLKALRASLMRSEEFARLYRAALRHSAGYAMPLFMLQPPADPAVPWRFAEPGLADPVTQLCTAAQMQGAEHARWCKLMKVAPRQHRKQWEFAWILAAMDKGGMLRPGLRALGFGTGRERLPCVLAGLGLQVTASDAPPEAVEGQGWSSSQQYSSALEQLHHRDLIDRDRFVQQVAFRQVDMNAIPDDLRGYDVCWSACALEHLGSLAHGLDFIRASLATLRPGGLALHTTEFNLGHNEETLEARSLSLFRKRDIEGLASRLVAEGHEVWPLNFHPGHALADVYVDTPPYSSPHLKLQAAGHVVTSIGIAVRKRGG</sequence>
<comment type="caution">
    <text evidence="1">The sequence shown here is derived from an EMBL/GenBank/DDBJ whole genome shotgun (WGS) entry which is preliminary data.</text>
</comment>
<dbReference type="HOGENOM" id="CLU_059702_0_0_5"/>
<reference evidence="1 2" key="1">
    <citation type="submission" date="2010-04" db="EMBL/GenBank/DDBJ databases">
        <authorList>
            <person name="Qin X."/>
            <person name="Bachman B."/>
            <person name="Battles P."/>
            <person name="Bell A."/>
            <person name="Bess C."/>
            <person name="Bickham C."/>
            <person name="Chaboub L."/>
            <person name="Chen D."/>
            <person name="Coyle M."/>
            <person name="Deiros D.R."/>
            <person name="Dinh H."/>
            <person name="Forbes L."/>
            <person name="Fowler G."/>
            <person name="Francisco L."/>
            <person name="Fu Q."/>
            <person name="Gubbala S."/>
            <person name="Hale W."/>
            <person name="Han Y."/>
            <person name="Hemphill L."/>
            <person name="Highlander S.K."/>
            <person name="Hirani K."/>
            <person name="Hogues M."/>
            <person name="Jackson L."/>
            <person name="Jakkamsetti A."/>
            <person name="Javaid M."/>
            <person name="Jiang H."/>
            <person name="Korchina V."/>
            <person name="Kovar C."/>
            <person name="Lara F."/>
            <person name="Lee S."/>
            <person name="Mata R."/>
            <person name="Mathew T."/>
            <person name="Moen C."/>
            <person name="Morales K."/>
            <person name="Munidasa M."/>
            <person name="Nazareth L."/>
            <person name="Ngo R."/>
            <person name="Nguyen L."/>
            <person name="Okwuonu G."/>
            <person name="Ongeri F."/>
            <person name="Patil S."/>
            <person name="Petrosino J."/>
            <person name="Pham C."/>
            <person name="Pham P."/>
            <person name="Pu L.-L."/>
            <person name="Puazo M."/>
            <person name="Raj R."/>
            <person name="Reid J."/>
            <person name="Rouhana J."/>
            <person name="Saada N."/>
            <person name="Shang Y."/>
            <person name="Simmons D."/>
            <person name="Thornton R."/>
            <person name="Warren J."/>
            <person name="Weissenberger G."/>
            <person name="Zhang J."/>
            <person name="Zhang L."/>
            <person name="Zhou C."/>
            <person name="Zhu D."/>
            <person name="Muzny D."/>
            <person name="Worley K."/>
            <person name="Gibbs R."/>
        </authorList>
    </citation>
    <scope>NUCLEOTIDE SEQUENCE [LARGE SCALE GENOMIC DNA]</scope>
    <source>
        <strain evidence="1 2">ATCC 49957</strain>
    </source>
</reference>
<organism evidence="1 2">
    <name type="scientific">Pseudoroseomonas cervicalis ATCC 49957</name>
    <dbReference type="NCBI Taxonomy" id="525371"/>
    <lineage>
        <taxon>Bacteria</taxon>
        <taxon>Pseudomonadati</taxon>
        <taxon>Pseudomonadota</taxon>
        <taxon>Alphaproteobacteria</taxon>
        <taxon>Acetobacterales</taxon>
        <taxon>Roseomonadaceae</taxon>
        <taxon>Roseomonas</taxon>
    </lineage>
</organism>
<protein>
    <recommendedName>
        <fullName evidence="3">Methyltransferase domain protein</fullName>
    </recommendedName>
</protein>
<dbReference type="SUPFAM" id="SSF53335">
    <property type="entry name" value="S-adenosyl-L-methionine-dependent methyltransferases"/>
    <property type="match status" value="1"/>
</dbReference>
<evidence type="ECO:0000313" key="2">
    <source>
        <dbReference type="Proteomes" id="UP000005324"/>
    </source>
</evidence>
<keyword evidence="2" id="KW-1185">Reference proteome</keyword>
<name>D5RHM2_9PROT</name>